<dbReference type="SUPFAM" id="SSF55729">
    <property type="entry name" value="Acyl-CoA N-acyltransferases (Nat)"/>
    <property type="match status" value="1"/>
</dbReference>
<protein>
    <submittedName>
        <fullName evidence="2">GNAT family N-acetyltransferase</fullName>
        <ecNumber evidence="2">2.3.1.-</ecNumber>
    </submittedName>
</protein>
<organism evidence="2 3">
    <name type="scientific">Cellulomonas dongxiuzhuiae</name>
    <dbReference type="NCBI Taxonomy" id="2819979"/>
    <lineage>
        <taxon>Bacteria</taxon>
        <taxon>Bacillati</taxon>
        <taxon>Actinomycetota</taxon>
        <taxon>Actinomycetes</taxon>
        <taxon>Micrococcales</taxon>
        <taxon>Cellulomonadaceae</taxon>
        <taxon>Cellulomonas</taxon>
    </lineage>
</organism>
<dbReference type="EC" id="2.3.1.-" evidence="2"/>
<dbReference type="InterPro" id="IPR000182">
    <property type="entry name" value="GNAT_dom"/>
</dbReference>
<dbReference type="PROSITE" id="PS51186">
    <property type="entry name" value="GNAT"/>
    <property type="match status" value="1"/>
</dbReference>
<gene>
    <name evidence="2" type="ORF">KKR89_01845</name>
</gene>
<dbReference type="CDD" id="cd04301">
    <property type="entry name" value="NAT_SF"/>
    <property type="match status" value="1"/>
</dbReference>
<keyword evidence="3" id="KW-1185">Reference proteome</keyword>
<dbReference type="RefSeq" id="WP_208197007.1">
    <property type="nucleotide sequence ID" value="NZ_JAGFBO010000003.1"/>
</dbReference>
<evidence type="ECO:0000259" key="1">
    <source>
        <dbReference type="PROSITE" id="PS51186"/>
    </source>
</evidence>
<keyword evidence="2" id="KW-0808">Transferase</keyword>
<dbReference type="Proteomes" id="UP000679335">
    <property type="component" value="Chromosome"/>
</dbReference>
<sequence>MSIVMTTPGIHELREVAQVLQGWQHDGGPLHLHPGDLGWHSMKGAAATAAALRLWSRDGRGVAVGLLDGPQLLRMAFAPDLEDDEEVARRVVTDAGDPARGVLAAGSATIEARGAPCFSRLLARHGWQPDELWTPMHRDLSSPVGDLGARVETIGPDRAGVWLEVHWSAFRGAPFTETDRRRLVDRWLDMAAGPFSAGSRFLAAFDPLGNAVAAAAVWSAGPGRPGLVEPMGVHRDHRGRGYGTAITCAAASALRTMGASSAIVCAESSNVGAVSTYTAAGFIAEQEVADLQRVA</sequence>
<dbReference type="Pfam" id="PF00583">
    <property type="entry name" value="Acetyltransf_1"/>
    <property type="match status" value="1"/>
</dbReference>
<dbReference type="Gene3D" id="3.40.630.30">
    <property type="match status" value="1"/>
</dbReference>
<dbReference type="EMBL" id="CP076023">
    <property type="protein sequence ID" value="QWC16444.1"/>
    <property type="molecule type" value="Genomic_DNA"/>
</dbReference>
<dbReference type="GO" id="GO:0016746">
    <property type="term" value="F:acyltransferase activity"/>
    <property type="evidence" value="ECO:0007669"/>
    <property type="project" value="UniProtKB-KW"/>
</dbReference>
<proteinExistence type="predicted"/>
<evidence type="ECO:0000313" key="2">
    <source>
        <dbReference type="EMBL" id="QWC16444.1"/>
    </source>
</evidence>
<reference evidence="2 3" key="1">
    <citation type="submission" date="2021-05" db="EMBL/GenBank/DDBJ databases">
        <title>Novel species in genus Cellulomonas.</title>
        <authorList>
            <person name="Zhang G."/>
        </authorList>
    </citation>
    <scope>NUCLEOTIDE SEQUENCE [LARGE SCALE GENOMIC DNA]</scope>
    <source>
        <strain evidence="3">zg-ZUI157</strain>
    </source>
</reference>
<dbReference type="InterPro" id="IPR016181">
    <property type="entry name" value="Acyl_CoA_acyltransferase"/>
</dbReference>
<feature type="domain" description="N-acetyltransferase" evidence="1">
    <location>
        <begin position="149"/>
        <end position="295"/>
    </location>
</feature>
<accession>A0ABX8GMH8</accession>
<keyword evidence="2" id="KW-0012">Acyltransferase</keyword>
<evidence type="ECO:0000313" key="3">
    <source>
        <dbReference type="Proteomes" id="UP000679335"/>
    </source>
</evidence>
<name>A0ABX8GMH8_9CELL</name>